<name>A0ABP1RJR6_9HEXA</name>
<evidence type="ECO:0000313" key="2">
    <source>
        <dbReference type="EMBL" id="CAL8129275.1"/>
    </source>
</evidence>
<gene>
    <name evidence="2" type="ORF">ODALV1_LOCUS23036</name>
</gene>
<feature type="transmembrane region" description="Helical" evidence="1">
    <location>
        <begin position="269"/>
        <end position="292"/>
    </location>
</feature>
<proteinExistence type="predicted"/>
<feature type="transmembrane region" description="Helical" evidence="1">
    <location>
        <begin position="87"/>
        <end position="108"/>
    </location>
</feature>
<keyword evidence="1" id="KW-1133">Transmembrane helix</keyword>
<reference evidence="2 3" key="1">
    <citation type="submission" date="2024-08" db="EMBL/GenBank/DDBJ databases">
        <authorList>
            <person name="Cucini C."/>
            <person name="Frati F."/>
        </authorList>
    </citation>
    <scope>NUCLEOTIDE SEQUENCE [LARGE SCALE GENOMIC DNA]</scope>
</reference>
<evidence type="ECO:0000256" key="1">
    <source>
        <dbReference type="SAM" id="Phobius"/>
    </source>
</evidence>
<feature type="transmembrane region" description="Helical" evidence="1">
    <location>
        <begin position="191"/>
        <end position="211"/>
    </location>
</feature>
<keyword evidence="3" id="KW-1185">Reference proteome</keyword>
<sequence>MAKKITIAALKLHEKLSSHHAPPHIIYWDSSTSTSGGKYSTYPQRSATLIPWYLYNIVVFVVIFVCAAKFLDLLLSPWGTHIPIIEMGYWFAATILGVFVFGINTVFFNHADEYAESLNGLIQFGKEIAINIPKSKRKNHIDKCIGMLAIWTAISLNIIPFLVLIYQWLEGYDLSLWILKLVFGNNFEESLWLPFHVVLYIGRVAINLVWLTELYRTICVMCLIMILEPPIFFLCLEEFDKESLDYPVLRKYWKLCRIRNVNVKPCGHITGISMGFCFVSTTITHVACILYWDRLSGLMLGYFIGVTVVMDSMLYTALPWVTKLYDMSSTLIEKWRKENAGWSGRGTKRRYFGMLLKATRPIAFKAGNVGVLKDETKRSYFEALLSAFCDVALALKGIK</sequence>
<protein>
    <submittedName>
        <fullName evidence="2">Uncharacterized protein</fullName>
    </submittedName>
</protein>
<feature type="transmembrane region" description="Helical" evidence="1">
    <location>
        <begin position="52"/>
        <end position="75"/>
    </location>
</feature>
<accession>A0ABP1RJR6</accession>
<evidence type="ECO:0000313" key="3">
    <source>
        <dbReference type="Proteomes" id="UP001642540"/>
    </source>
</evidence>
<dbReference type="Proteomes" id="UP001642540">
    <property type="component" value="Unassembled WGS sequence"/>
</dbReference>
<organism evidence="2 3">
    <name type="scientific">Orchesella dallaii</name>
    <dbReference type="NCBI Taxonomy" id="48710"/>
    <lineage>
        <taxon>Eukaryota</taxon>
        <taxon>Metazoa</taxon>
        <taxon>Ecdysozoa</taxon>
        <taxon>Arthropoda</taxon>
        <taxon>Hexapoda</taxon>
        <taxon>Collembola</taxon>
        <taxon>Entomobryomorpha</taxon>
        <taxon>Entomobryoidea</taxon>
        <taxon>Orchesellidae</taxon>
        <taxon>Orchesellinae</taxon>
        <taxon>Orchesella</taxon>
    </lineage>
</organism>
<feature type="transmembrane region" description="Helical" evidence="1">
    <location>
        <begin position="144"/>
        <end position="169"/>
    </location>
</feature>
<comment type="caution">
    <text evidence="2">The sequence shown here is derived from an EMBL/GenBank/DDBJ whole genome shotgun (WGS) entry which is preliminary data.</text>
</comment>
<feature type="transmembrane region" description="Helical" evidence="1">
    <location>
        <begin position="299"/>
        <end position="321"/>
    </location>
</feature>
<dbReference type="EMBL" id="CAXLJM020000076">
    <property type="protein sequence ID" value="CAL8129275.1"/>
    <property type="molecule type" value="Genomic_DNA"/>
</dbReference>
<keyword evidence="1" id="KW-0472">Membrane</keyword>
<keyword evidence="1" id="KW-0812">Transmembrane</keyword>